<dbReference type="Proteomes" id="UP000199187">
    <property type="component" value="Unassembled WGS sequence"/>
</dbReference>
<dbReference type="GO" id="GO:0015190">
    <property type="term" value="F:L-leucine transmembrane transporter activity"/>
    <property type="evidence" value="ECO:0007669"/>
    <property type="project" value="TreeGrafter"/>
</dbReference>
<dbReference type="Pfam" id="PF01810">
    <property type="entry name" value="LysE"/>
    <property type="match status" value="1"/>
</dbReference>
<dbReference type="OrthoDB" id="9784202at2"/>
<feature type="transmembrane region" description="Helical" evidence="8">
    <location>
        <begin position="191"/>
        <end position="209"/>
    </location>
</feature>
<dbReference type="AlphaFoldDB" id="A0A1I6Z8S9"/>
<keyword evidence="6 8" id="KW-0472">Membrane</keyword>
<dbReference type="GO" id="GO:0005886">
    <property type="term" value="C:plasma membrane"/>
    <property type="evidence" value="ECO:0007669"/>
    <property type="project" value="UniProtKB-SubCell"/>
</dbReference>
<comment type="subcellular location">
    <subcellularLocation>
        <location evidence="1">Cell membrane</location>
        <topology evidence="1">Multi-pass membrane protein</topology>
    </subcellularLocation>
</comment>
<comment type="similarity">
    <text evidence="2">Belongs to the Rht family.</text>
</comment>
<evidence type="ECO:0000256" key="4">
    <source>
        <dbReference type="ARBA" id="ARBA00022692"/>
    </source>
</evidence>
<protein>
    <submittedName>
        <fullName evidence="9">Leucine efflux protein</fullName>
    </submittedName>
</protein>
<evidence type="ECO:0000256" key="2">
    <source>
        <dbReference type="ARBA" id="ARBA00007928"/>
    </source>
</evidence>
<evidence type="ECO:0000313" key="9">
    <source>
        <dbReference type="EMBL" id="SFT59114.1"/>
    </source>
</evidence>
<evidence type="ECO:0000256" key="8">
    <source>
        <dbReference type="SAM" id="Phobius"/>
    </source>
</evidence>
<keyword evidence="5 8" id="KW-1133">Transmembrane helix</keyword>
<keyword evidence="10" id="KW-1185">Reference proteome</keyword>
<dbReference type="PIRSF" id="PIRSF006324">
    <property type="entry name" value="LeuE"/>
    <property type="match status" value="1"/>
</dbReference>
<accession>A0A1I6Z8S9</accession>
<keyword evidence="4 8" id="KW-0812">Transmembrane</keyword>
<dbReference type="InterPro" id="IPR001123">
    <property type="entry name" value="LeuE-type"/>
</dbReference>
<keyword evidence="3" id="KW-1003">Cell membrane</keyword>
<name>A0A1I6Z8S9_9ENTR</name>
<proteinExistence type="inferred from homology"/>
<comment type="catalytic activity">
    <reaction evidence="7">
        <text>L-leucine(in) + H(+)(out) = L-leucine(out) + H(+)(in)</text>
        <dbReference type="Rhea" id="RHEA:28731"/>
        <dbReference type="ChEBI" id="CHEBI:15378"/>
        <dbReference type="ChEBI" id="CHEBI:57427"/>
    </reaction>
    <physiologicalReaction direction="left-to-right" evidence="7">
        <dbReference type="Rhea" id="RHEA:28732"/>
    </physiologicalReaction>
</comment>
<evidence type="ECO:0000256" key="5">
    <source>
        <dbReference type="ARBA" id="ARBA00022989"/>
    </source>
</evidence>
<dbReference type="PANTHER" id="PTHR30086:SF15">
    <property type="entry name" value="LEUCINE EFFLUX PROTEIN"/>
    <property type="match status" value="1"/>
</dbReference>
<evidence type="ECO:0000256" key="3">
    <source>
        <dbReference type="ARBA" id="ARBA00022475"/>
    </source>
</evidence>
<dbReference type="RefSeq" id="WP_090119761.1">
    <property type="nucleotide sequence ID" value="NZ_CP045300.1"/>
</dbReference>
<dbReference type="NCBIfam" id="NF008201">
    <property type="entry name" value="PRK10958.1"/>
    <property type="match status" value="1"/>
</dbReference>
<feature type="transmembrane region" description="Helical" evidence="8">
    <location>
        <begin position="81"/>
        <end position="100"/>
    </location>
</feature>
<feature type="transmembrane region" description="Helical" evidence="8">
    <location>
        <begin position="44"/>
        <end position="69"/>
    </location>
</feature>
<reference evidence="10" key="1">
    <citation type="submission" date="2016-10" db="EMBL/GenBank/DDBJ databases">
        <authorList>
            <person name="Varghese N."/>
            <person name="Submissions S."/>
        </authorList>
    </citation>
    <scope>NUCLEOTIDE SEQUENCE [LARGE SCALE GENOMIC DNA]</scope>
    <source>
        <strain evidence="10">Ah-143</strain>
    </source>
</reference>
<feature type="transmembrane region" description="Helical" evidence="8">
    <location>
        <begin position="121"/>
        <end position="142"/>
    </location>
</feature>
<evidence type="ECO:0000256" key="6">
    <source>
        <dbReference type="ARBA" id="ARBA00023136"/>
    </source>
</evidence>
<dbReference type="EMBL" id="FPAU01000001">
    <property type="protein sequence ID" value="SFT59114.1"/>
    <property type="molecule type" value="Genomic_DNA"/>
</dbReference>
<sequence length="212" mass="23438">MFAEFGVISYWTYFIGAIFIILVPGPNTFFVLKTSIAGGLRNGYTAAAGVFIGDAVLMFLAYAGVATLIKTTPVLFNIVRYLGAIYLLWLGGKMLYSTFVQPAQPQNDDNAPKGDILKRSLVLSLTNPKAILFYVSFFVQFIDIHYARPGVSFFILASTLEIISFCYFSFLIVTGSYVTQWVKTKKRLTRLGNSLIGLIFVGFAARLATLQS</sequence>
<gene>
    <name evidence="9" type="ORF">SAMN05192562_1011018</name>
</gene>
<feature type="transmembrane region" description="Helical" evidence="8">
    <location>
        <begin position="154"/>
        <end position="179"/>
    </location>
</feature>
<evidence type="ECO:0000256" key="1">
    <source>
        <dbReference type="ARBA" id="ARBA00004651"/>
    </source>
</evidence>
<organism evidence="9 10">
    <name type="scientific">Kosakonia arachidis</name>
    <dbReference type="NCBI Taxonomy" id="551989"/>
    <lineage>
        <taxon>Bacteria</taxon>
        <taxon>Pseudomonadati</taxon>
        <taxon>Pseudomonadota</taxon>
        <taxon>Gammaproteobacteria</taxon>
        <taxon>Enterobacterales</taxon>
        <taxon>Enterobacteriaceae</taxon>
        <taxon>Kosakonia</taxon>
    </lineage>
</organism>
<feature type="transmembrane region" description="Helical" evidence="8">
    <location>
        <begin position="12"/>
        <end position="32"/>
    </location>
</feature>
<evidence type="ECO:0000256" key="7">
    <source>
        <dbReference type="ARBA" id="ARBA00048489"/>
    </source>
</evidence>
<dbReference type="PANTHER" id="PTHR30086">
    <property type="entry name" value="ARGININE EXPORTER PROTEIN ARGO"/>
    <property type="match status" value="1"/>
</dbReference>
<dbReference type="GO" id="GO:0015820">
    <property type="term" value="P:L-leucine transport"/>
    <property type="evidence" value="ECO:0007669"/>
    <property type="project" value="TreeGrafter"/>
</dbReference>
<evidence type="ECO:0000313" key="10">
    <source>
        <dbReference type="Proteomes" id="UP000199187"/>
    </source>
</evidence>